<sequence length="91" mass="9787">MGPRSPTSRWVLGLGRSSDEPKELLSNGTVEQGLRGQERKSSISEGESHLSAENRADSRTGAITLAIALIQNFLDQVQVLKLVMVLPSTIG</sequence>
<evidence type="ECO:0000313" key="2">
    <source>
        <dbReference type="EMBL" id="TRY73837.1"/>
    </source>
</evidence>
<dbReference type="Proteomes" id="UP000318571">
    <property type="component" value="Chromosome 3"/>
</dbReference>
<reference evidence="2 3" key="1">
    <citation type="journal article" date="2018" name="Nat. Ecol. Evol.">
        <title>Genomic signatures of mitonuclear coevolution across populations of Tigriopus californicus.</title>
        <authorList>
            <person name="Barreto F.S."/>
            <person name="Watson E.T."/>
            <person name="Lima T.G."/>
            <person name="Willett C.S."/>
            <person name="Edmands S."/>
            <person name="Li W."/>
            <person name="Burton R.S."/>
        </authorList>
    </citation>
    <scope>NUCLEOTIDE SEQUENCE [LARGE SCALE GENOMIC DNA]</scope>
    <source>
        <strain evidence="2 3">San Diego</strain>
    </source>
</reference>
<feature type="compositionally biased region" description="Basic and acidic residues" evidence="1">
    <location>
        <begin position="36"/>
        <end position="55"/>
    </location>
</feature>
<comment type="caution">
    <text evidence="2">The sequence shown here is derived from an EMBL/GenBank/DDBJ whole genome shotgun (WGS) entry which is preliminary data.</text>
</comment>
<name>A0A553P835_TIGCA</name>
<organism evidence="2 3">
    <name type="scientific">Tigriopus californicus</name>
    <name type="common">Marine copepod</name>
    <dbReference type="NCBI Taxonomy" id="6832"/>
    <lineage>
        <taxon>Eukaryota</taxon>
        <taxon>Metazoa</taxon>
        <taxon>Ecdysozoa</taxon>
        <taxon>Arthropoda</taxon>
        <taxon>Crustacea</taxon>
        <taxon>Multicrustacea</taxon>
        <taxon>Hexanauplia</taxon>
        <taxon>Copepoda</taxon>
        <taxon>Harpacticoida</taxon>
        <taxon>Harpacticidae</taxon>
        <taxon>Tigriopus</taxon>
    </lineage>
</organism>
<feature type="region of interest" description="Disordered" evidence="1">
    <location>
        <begin position="1"/>
        <end position="55"/>
    </location>
</feature>
<accession>A0A553P835</accession>
<keyword evidence="3" id="KW-1185">Reference proteome</keyword>
<protein>
    <submittedName>
        <fullName evidence="2">Uncharacterized protein</fullName>
    </submittedName>
</protein>
<gene>
    <name evidence="2" type="ORF">TCAL_15769</name>
</gene>
<proteinExistence type="predicted"/>
<dbReference type="EMBL" id="VCGU01000007">
    <property type="protein sequence ID" value="TRY73837.1"/>
    <property type="molecule type" value="Genomic_DNA"/>
</dbReference>
<dbReference type="AlphaFoldDB" id="A0A553P835"/>
<evidence type="ECO:0000256" key="1">
    <source>
        <dbReference type="SAM" id="MobiDB-lite"/>
    </source>
</evidence>
<evidence type="ECO:0000313" key="3">
    <source>
        <dbReference type="Proteomes" id="UP000318571"/>
    </source>
</evidence>